<evidence type="ECO:0000313" key="13">
    <source>
        <dbReference type="Proteomes" id="UP000694569"/>
    </source>
</evidence>
<evidence type="ECO:0000256" key="5">
    <source>
        <dbReference type="ARBA" id="ARBA00022722"/>
    </source>
</evidence>
<dbReference type="Pfam" id="PF17921">
    <property type="entry name" value="Integrase_H2C2"/>
    <property type="match status" value="1"/>
</dbReference>
<dbReference type="Gene3D" id="3.30.420.10">
    <property type="entry name" value="Ribonuclease H-like superfamily/Ribonuclease H"/>
    <property type="match status" value="1"/>
</dbReference>
<dbReference type="InterPro" id="IPR041588">
    <property type="entry name" value="Integrase_H2C2"/>
</dbReference>
<dbReference type="OrthoDB" id="8000983at2759"/>
<sequence length="988" mass="112817">MARECPDKVKFHRGNDHKIPDNPRLEDLHPVEPQHLSIFILLQWDKHSVTLPAMIDSGASGCFMDTTLATLLCIPHQNKIKPLSIQSVDGSPLISGPVTTETISLTIYIGDRHKETLRFDLVKSPLFPIILGLPWLVKHDPTISWTTSRLTFSSPHCRTHCLAPTTGTILSILDQNLKTPQVTLPQVYADYADVFCKKGVEKLPPPRVYDCPIDLLPGAAIPYGCIYPLSGPELRVLKGYIQENLEKNFIRPSSSPAGAGIFFVEKKDGGLRPCVDYRELNKITVKNKYPLPLIPELLDQLKTATVFTKLDLRGAYNLLRIREGDEWKTAFRTRYGHFEYLVMPYGLCNAPAAFQHFINDILRDLLDVYVVAYLDDILIYSESLTHHHQHVNTVLARLRSHNLYVKIEKCIFNAPRIEFLGFIITPGRIEMDPRKIEAVTKWPRPRTKKEVQSFIGFANFYRKFIRNFSKLAHPLTQLTRKNIPFLWTEETQEAFDNLRTRFTTAPILLLPDPSKPYSLEVDASGIATGAVLSQRDENNDRLHPVAFFPRKLSPAEINYNVGDRELLAIKNALEEWRHLLEGTLHPTTIFTDHKNLEYLRSARRLCPRLARWALFFSRFSFHITYRPGSKNGKADALSRLSEEIPTSTDEEDTVLHQGHFLATQTHLLKDLQDRDTTTPHNSGRLFVPPAKRLEILRLNHDAPTAGHGGIRKTLDLIRRHFWWPSVSFDVQKYVKACDTCNRCKVPRSKVTGLLQPLPVPLRPWSSISVDFIVDLPPSRKHTTIMVVVDRLSKMAHFIPTQGLPSAKSTADLFFHHVFRLHGTPETVISDRGPQFTSRFWKAFCTLLQISVCLSTAFHPHSNGQTERTNQTLEQYLRCYTSYLQDDWSDLLTSAEFAYNSQTHASIKQSPFFINYGFHPSVLPDTPPQSPLPMVNDHIRNLQRGFILAKNTLLESQNTYKKYADLHRKAAPAYQPSQKVWLSTKNLKL</sequence>
<dbReference type="Gene3D" id="1.10.340.70">
    <property type="match status" value="1"/>
</dbReference>
<reference evidence="12" key="2">
    <citation type="submission" date="2025-09" db="UniProtKB">
        <authorList>
            <consortium name="Ensembl"/>
        </authorList>
    </citation>
    <scope>IDENTIFICATION</scope>
</reference>
<dbReference type="CDD" id="cd01647">
    <property type="entry name" value="RT_LTR"/>
    <property type="match status" value="1"/>
</dbReference>
<keyword evidence="6" id="KW-0255">Endonuclease</keyword>
<dbReference type="Pfam" id="PF00665">
    <property type="entry name" value="rve"/>
    <property type="match status" value="1"/>
</dbReference>
<evidence type="ECO:0000259" key="11">
    <source>
        <dbReference type="PROSITE" id="PS50994"/>
    </source>
</evidence>
<keyword evidence="4" id="KW-0548">Nucleotidyltransferase</keyword>
<organism evidence="12 13">
    <name type="scientific">Leptobrachium leishanense</name>
    <name type="common">Leishan spiny toad</name>
    <dbReference type="NCBI Taxonomy" id="445787"/>
    <lineage>
        <taxon>Eukaryota</taxon>
        <taxon>Metazoa</taxon>
        <taxon>Chordata</taxon>
        <taxon>Craniata</taxon>
        <taxon>Vertebrata</taxon>
        <taxon>Euteleostomi</taxon>
        <taxon>Amphibia</taxon>
        <taxon>Batrachia</taxon>
        <taxon>Anura</taxon>
        <taxon>Pelobatoidea</taxon>
        <taxon>Megophryidae</taxon>
        <taxon>Leptobrachium</taxon>
    </lineage>
</organism>
<dbReference type="FunFam" id="3.30.420.10:FF:000032">
    <property type="entry name" value="Retrovirus-related Pol polyprotein from transposon 297-like Protein"/>
    <property type="match status" value="1"/>
</dbReference>
<dbReference type="GO" id="GO:0004523">
    <property type="term" value="F:RNA-DNA hybrid ribonuclease activity"/>
    <property type="evidence" value="ECO:0007669"/>
    <property type="project" value="UniProtKB-EC"/>
</dbReference>
<dbReference type="Pfam" id="PF17919">
    <property type="entry name" value="RT_RNaseH_2"/>
    <property type="match status" value="1"/>
</dbReference>
<dbReference type="GO" id="GO:0015074">
    <property type="term" value="P:DNA integration"/>
    <property type="evidence" value="ECO:0007669"/>
    <property type="project" value="InterPro"/>
</dbReference>
<evidence type="ECO:0000256" key="1">
    <source>
        <dbReference type="ARBA" id="ARBA00010879"/>
    </source>
</evidence>
<proteinExistence type="inferred from homology"/>
<dbReference type="GeneTree" id="ENSGT01040000240511"/>
<dbReference type="EC" id="3.1.26.4" evidence="2"/>
<dbReference type="InterPro" id="IPR001584">
    <property type="entry name" value="Integrase_cat-core"/>
</dbReference>
<keyword evidence="13" id="KW-1185">Reference proteome</keyword>
<dbReference type="InterPro" id="IPR043128">
    <property type="entry name" value="Rev_trsase/Diguanyl_cyclase"/>
</dbReference>
<evidence type="ECO:0000259" key="10">
    <source>
        <dbReference type="PROSITE" id="PS50878"/>
    </source>
</evidence>
<dbReference type="InterPro" id="IPR036397">
    <property type="entry name" value="RNaseH_sf"/>
</dbReference>
<evidence type="ECO:0000256" key="8">
    <source>
        <dbReference type="ARBA" id="ARBA00039658"/>
    </source>
</evidence>
<dbReference type="AlphaFoldDB" id="A0A8C5MI22"/>
<dbReference type="Pfam" id="PF00078">
    <property type="entry name" value="RVT_1"/>
    <property type="match status" value="1"/>
</dbReference>
<comment type="similarity">
    <text evidence="1">Belongs to the beta type-B retroviral polymerase family. HERV class-II K(HML-2) pol subfamily.</text>
</comment>
<dbReference type="InterPro" id="IPR000477">
    <property type="entry name" value="RT_dom"/>
</dbReference>
<dbReference type="CDD" id="cd00303">
    <property type="entry name" value="retropepsin_like"/>
    <property type="match status" value="1"/>
</dbReference>
<dbReference type="InterPro" id="IPR012337">
    <property type="entry name" value="RNaseH-like_sf"/>
</dbReference>
<keyword evidence="3" id="KW-0808">Transferase</keyword>
<evidence type="ECO:0000256" key="6">
    <source>
        <dbReference type="ARBA" id="ARBA00022759"/>
    </source>
</evidence>
<dbReference type="SUPFAM" id="SSF53098">
    <property type="entry name" value="Ribonuclease H-like"/>
    <property type="match status" value="1"/>
</dbReference>
<keyword evidence="5" id="KW-0540">Nuclease</keyword>
<dbReference type="InterPro" id="IPR043502">
    <property type="entry name" value="DNA/RNA_pol_sf"/>
</dbReference>
<dbReference type="SUPFAM" id="SSF56672">
    <property type="entry name" value="DNA/RNA polymerases"/>
    <property type="match status" value="1"/>
</dbReference>
<dbReference type="CDD" id="cd09274">
    <property type="entry name" value="RNase_HI_RT_Ty3"/>
    <property type="match status" value="1"/>
</dbReference>
<feature type="domain" description="Integrase catalytic" evidence="11">
    <location>
        <begin position="759"/>
        <end position="918"/>
    </location>
</feature>
<keyword evidence="6" id="KW-0378">Hydrolase</keyword>
<name>A0A8C5MI22_9ANUR</name>
<evidence type="ECO:0000256" key="4">
    <source>
        <dbReference type="ARBA" id="ARBA00022695"/>
    </source>
</evidence>
<dbReference type="Gene3D" id="3.10.10.10">
    <property type="entry name" value="HIV Type 1 Reverse Transcriptase, subunit A, domain 1"/>
    <property type="match status" value="1"/>
</dbReference>
<dbReference type="Gene3D" id="3.30.70.270">
    <property type="match status" value="2"/>
</dbReference>
<accession>A0A8C5MI22</accession>
<feature type="domain" description="Reverse transcriptase" evidence="10">
    <location>
        <begin position="245"/>
        <end position="424"/>
    </location>
</feature>
<dbReference type="InterPro" id="IPR050951">
    <property type="entry name" value="Retrovirus_Pol_polyprotein"/>
</dbReference>
<evidence type="ECO:0000256" key="2">
    <source>
        <dbReference type="ARBA" id="ARBA00012180"/>
    </source>
</evidence>
<feature type="region of interest" description="Disordered" evidence="9">
    <location>
        <begin position="1"/>
        <end position="24"/>
    </location>
</feature>
<dbReference type="Proteomes" id="UP000694569">
    <property type="component" value="Unplaced"/>
</dbReference>
<dbReference type="GO" id="GO:0016779">
    <property type="term" value="F:nucleotidyltransferase activity"/>
    <property type="evidence" value="ECO:0007669"/>
    <property type="project" value="UniProtKB-KW"/>
</dbReference>
<dbReference type="FunFam" id="3.30.70.270:FF:000020">
    <property type="entry name" value="Transposon Tf2-6 polyprotein-like Protein"/>
    <property type="match status" value="1"/>
</dbReference>
<dbReference type="PROSITE" id="PS50878">
    <property type="entry name" value="RT_POL"/>
    <property type="match status" value="1"/>
</dbReference>
<dbReference type="InterPro" id="IPR021109">
    <property type="entry name" value="Peptidase_aspartic_dom_sf"/>
</dbReference>
<dbReference type="Gene3D" id="3.10.20.370">
    <property type="match status" value="1"/>
</dbReference>
<evidence type="ECO:0000256" key="9">
    <source>
        <dbReference type="SAM" id="MobiDB-lite"/>
    </source>
</evidence>
<keyword evidence="7" id="KW-0511">Multifunctional enzyme</keyword>
<evidence type="ECO:0000313" key="12">
    <source>
        <dbReference type="Ensembl" id="ENSLLEP00000014412.1"/>
    </source>
</evidence>
<dbReference type="InterPro" id="IPR041577">
    <property type="entry name" value="RT_RNaseH_2"/>
</dbReference>
<dbReference type="PANTHER" id="PTHR37984">
    <property type="entry name" value="PROTEIN CBG26694"/>
    <property type="match status" value="1"/>
</dbReference>
<evidence type="ECO:0000256" key="3">
    <source>
        <dbReference type="ARBA" id="ARBA00022679"/>
    </source>
</evidence>
<dbReference type="Gene3D" id="2.40.70.10">
    <property type="entry name" value="Acid Proteases"/>
    <property type="match status" value="1"/>
</dbReference>
<dbReference type="PANTHER" id="PTHR37984:SF5">
    <property type="entry name" value="PROTEIN NYNRIN-LIKE"/>
    <property type="match status" value="1"/>
</dbReference>
<dbReference type="PROSITE" id="PS50994">
    <property type="entry name" value="INTEGRASE"/>
    <property type="match status" value="1"/>
</dbReference>
<reference evidence="12" key="1">
    <citation type="submission" date="2025-08" db="UniProtKB">
        <authorList>
            <consortium name="Ensembl"/>
        </authorList>
    </citation>
    <scope>IDENTIFICATION</scope>
</reference>
<protein>
    <recommendedName>
        <fullName evidence="8">Gypsy retrotransposon integrase-like protein 1</fullName>
        <ecNumber evidence="2">3.1.26.4</ecNumber>
    </recommendedName>
</protein>
<dbReference type="GO" id="GO:0003676">
    <property type="term" value="F:nucleic acid binding"/>
    <property type="evidence" value="ECO:0007669"/>
    <property type="project" value="InterPro"/>
</dbReference>
<dbReference type="FunFam" id="1.10.340.70:FF:000001">
    <property type="entry name" value="Retrovirus-related Pol polyprotein from transposon gypsy-like Protein"/>
    <property type="match status" value="1"/>
</dbReference>
<dbReference type="Ensembl" id="ENSLLET00000014978.1">
    <property type="protein sequence ID" value="ENSLLEP00000014412.1"/>
    <property type="gene ID" value="ENSLLEG00000009177.1"/>
</dbReference>
<evidence type="ECO:0000256" key="7">
    <source>
        <dbReference type="ARBA" id="ARBA00023268"/>
    </source>
</evidence>